<evidence type="ECO:0000313" key="4">
    <source>
        <dbReference type="Proteomes" id="UP000434957"/>
    </source>
</evidence>
<reference evidence="3 4" key="1">
    <citation type="submission" date="2018-08" db="EMBL/GenBank/DDBJ databases">
        <title>Genomic investigation of the strawberry pathogen Phytophthora fragariae indicates pathogenicity is determined by transcriptional variation in three key races.</title>
        <authorList>
            <person name="Adams T.M."/>
            <person name="Armitage A.D."/>
            <person name="Sobczyk M.K."/>
            <person name="Bates H.J."/>
            <person name="Dunwell J.M."/>
            <person name="Nellist C.F."/>
            <person name="Harrison R.J."/>
        </authorList>
    </citation>
    <scope>NUCLEOTIDE SEQUENCE [LARGE SCALE GENOMIC DNA]</scope>
    <source>
        <strain evidence="3 4">SCRP333</strain>
    </source>
</reference>
<dbReference type="Proteomes" id="UP000434957">
    <property type="component" value="Unassembled WGS sequence"/>
</dbReference>
<evidence type="ECO:0000256" key="1">
    <source>
        <dbReference type="SAM" id="MobiDB-lite"/>
    </source>
</evidence>
<dbReference type="AlphaFoldDB" id="A0A6A4B398"/>
<feature type="non-terminal residue" evidence="3">
    <location>
        <position position="164"/>
    </location>
</feature>
<keyword evidence="2" id="KW-0812">Transmembrane</keyword>
<protein>
    <submittedName>
        <fullName evidence="3">Uncharacterized protein</fullName>
    </submittedName>
</protein>
<comment type="caution">
    <text evidence="3">The sequence shown here is derived from an EMBL/GenBank/DDBJ whole genome shotgun (WGS) entry which is preliminary data.</text>
</comment>
<proteinExistence type="predicted"/>
<organism evidence="3 4">
    <name type="scientific">Phytophthora rubi</name>
    <dbReference type="NCBI Taxonomy" id="129364"/>
    <lineage>
        <taxon>Eukaryota</taxon>
        <taxon>Sar</taxon>
        <taxon>Stramenopiles</taxon>
        <taxon>Oomycota</taxon>
        <taxon>Peronosporomycetes</taxon>
        <taxon>Peronosporales</taxon>
        <taxon>Peronosporaceae</taxon>
        <taxon>Phytophthora</taxon>
    </lineage>
</organism>
<sequence length="164" mass="18265">MAHRNLDGPIQGGRRGRKAADARQQAAAVSGSVAEADSDACTADAKLRMSGSRYPLATACMAFMEVFVLTVLIYVCGFCVVQRRQGWWRRSSHGFQAADLRQQRRRSWWQHSSRGCQATDLRQQIRRVDGVGGEVDVRVRAKDAKLRLQGCRFVTCTACIACMK</sequence>
<dbReference type="EMBL" id="QXFT01007070">
    <property type="protein sequence ID" value="KAE9267219.1"/>
    <property type="molecule type" value="Genomic_DNA"/>
</dbReference>
<keyword evidence="2" id="KW-0472">Membrane</keyword>
<keyword evidence="2" id="KW-1133">Transmembrane helix</keyword>
<keyword evidence="4" id="KW-1185">Reference proteome</keyword>
<feature type="region of interest" description="Disordered" evidence="1">
    <location>
        <begin position="1"/>
        <end position="21"/>
    </location>
</feature>
<gene>
    <name evidence="3" type="ORF">PR003_g31849</name>
</gene>
<feature type="transmembrane region" description="Helical" evidence="2">
    <location>
        <begin position="56"/>
        <end position="81"/>
    </location>
</feature>
<accession>A0A6A4B398</accession>
<name>A0A6A4B398_9STRA</name>
<evidence type="ECO:0000313" key="3">
    <source>
        <dbReference type="EMBL" id="KAE9267219.1"/>
    </source>
</evidence>
<evidence type="ECO:0000256" key="2">
    <source>
        <dbReference type="SAM" id="Phobius"/>
    </source>
</evidence>